<accession>A0A250WXX5</accession>
<dbReference type="OrthoDB" id="509497at2759"/>
<dbReference type="SMART" id="SM01204">
    <property type="entry name" value="FIST_C"/>
    <property type="match status" value="1"/>
</dbReference>
<evidence type="ECO:0000313" key="3">
    <source>
        <dbReference type="Proteomes" id="UP000232323"/>
    </source>
</evidence>
<dbReference type="Pfam" id="PF10442">
    <property type="entry name" value="FIST_C"/>
    <property type="match status" value="1"/>
</dbReference>
<dbReference type="Proteomes" id="UP000232323">
    <property type="component" value="Unassembled WGS sequence"/>
</dbReference>
<reference evidence="2 3" key="1">
    <citation type="submission" date="2017-08" db="EMBL/GenBank/DDBJ databases">
        <title>Acidophilic green algal genome provides insights into adaptation to an acidic environment.</title>
        <authorList>
            <person name="Hirooka S."/>
            <person name="Hirose Y."/>
            <person name="Kanesaki Y."/>
            <person name="Higuchi S."/>
            <person name="Fujiwara T."/>
            <person name="Onuma R."/>
            <person name="Era A."/>
            <person name="Ohbayashi R."/>
            <person name="Uzuka A."/>
            <person name="Nozaki H."/>
            <person name="Yoshikawa H."/>
            <person name="Miyagishima S.Y."/>
        </authorList>
    </citation>
    <scope>NUCLEOTIDE SEQUENCE [LARGE SCALE GENOMIC DNA]</scope>
    <source>
        <strain evidence="2 3">NIES-2499</strain>
    </source>
</reference>
<comment type="caution">
    <text evidence="2">The sequence shown here is derived from an EMBL/GenBank/DDBJ whole genome shotgun (WGS) entry which is preliminary data.</text>
</comment>
<dbReference type="PANTHER" id="PTHR14939:SF5">
    <property type="entry name" value="F-BOX ONLY PROTEIN 22"/>
    <property type="match status" value="1"/>
</dbReference>
<evidence type="ECO:0000259" key="1">
    <source>
        <dbReference type="SMART" id="SM01204"/>
    </source>
</evidence>
<organism evidence="2 3">
    <name type="scientific">Chlamydomonas eustigma</name>
    <dbReference type="NCBI Taxonomy" id="1157962"/>
    <lineage>
        <taxon>Eukaryota</taxon>
        <taxon>Viridiplantae</taxon>
        <taxon>Chlorophyta</taxon>
        <taxon>core chlorophytes</taxon>
        <taxon>Chlorophyceae</taxon>
        <taxon>CS clade</taxon>
        <taxon>Chlamydomonadales</taxon>
        <taxon>Chlamydomonadaceae</taxon>
        <taxon>Chlamydomonas</taxon>
    </lineage>
</organism>
<sequence length="263" mass="28376">MSILGGVSMDLIVAQGCRPLSDITWTVERVDREFNTILALRREGPAGSSSDGKQVAAFTGETVPLMALQMELQGVVSSKEQLGSILNNLTLGVAPDTLSLQPKDFLIRPMSITQEGSLAVGEYVRVGQRIRFMIRDQQGAREDLQSHGIAYKKRQLVASLAGQGQEEPVGMMVFSCNGRGSSLYQEPSYDTRTVSSFIPVPCSGFLCNGEIGGLRGSTHLHGFTCVVGVIRAANQAPAPTPVEETIETKEAANKDITEFKRSE</sequence>
<name>A0A250WXX5_9CHLO</name>
<dbReference type="EMBL" id="BEGY01000013">
    <property type="protein sequence ID" value="GAX75694.1"/>
    <property type="molecule type" value="Genomic_DNA"/>
</dbReference>
<dbReference type="GO" id="GO:0000209">
    <property type="term" value="P:protein polyubiquitination"/>
    <property type="evidence" value="ECO:0007669"/>
    <property type="project" value="TreeGrafter"/>
</dbReference>
<dbReference type="GO" id="GO:0032436">
    <property type="term" value="P:positive regulation of proteasomal ubiquitin-dependent protein catabolic process"/>
    <property type="evidence" value="ECO:0007669"/>
    <property type="project" value="TreeGrafter"/>
</dbReference>
<feature type="domain" description="FIST C-domain" evidence="1">
    <location>
        <begin position="64"/>
        <end position="214"/>
    </location>
</feature>
<keyword evidence="3" id="KW-1185">Reference proteome</keyword>
<dbReference type="AlphaFoldDB" id="A0A250WXX5"/>
<proteinExistence type="predicted"/>
<dbReference type="InterPro" id="IPR019494">
    <property type="entry name" value="FIST_C"/>
</dbReference>
<evidence type="ECO:0000313" key="2">
    <source>
        <dbReference type="EMBL" id="GAX75694.1"/>
    </source>
</evidence>
<dbReference type="PANTHER" id="PTHR14939">
    <property type="entry name" value="F-BOX ONLY PROTEIN 22"/>
    <property type="match status" value="1"/>
</dbReference>
<gene>
    <name evidence="2" type="ORF">CEUSTIGMA_g3137.t1</name>
</gene>
<protein>
    <recommendedName>
        <fullName evidence="1">FIST C-domain domain-containing protein</fullName>
    </recommendedName>
</protein>